<dbReference type="EMBL" id="PGTY01000002">
    <property type="protein sequence ID" value="PJI86203.1"/>
    <property type="molecule type" value="Genomic_DNA"/>
</dbReference>
<comment type="caution">
    <text evidence="3">The sequence shown here is derived from an EMBL/GenBank/DDBJ whole genome shotgun (WGS) entry which is preliminary data.</text>
</comment>
<proteinExistence type="inferred from homology"/>
<dbReference type="PROSITE" id="PS00674">
    <property type="entry name" value="AAA"/>
    <property type="match status" value="1"/>
</dbReference>
<dbReference type="GO" id="GO:0016887">
    <property type="term" value="F:ATP hydrolysis activity"/>
    <property type="evidence" value="ECO:0007669"/>
    <property type="project" value="InterPro"/>
</dbReference>
<dbReference type="GO" id="GO:0005886">
    <property type="term" value="C:plasma membrane"/>
    <property type="evidence" value="ECO:0007669"/>
    <property type="project" value="TreeGrafter"/>
</dbReference>
<dbReference type="SMART" id="SM00382">
    <property type="entry name" value="AAA"/>
    <property type="match status" value="1"/>
</dbReference>
<dbReference type="OrthoDB" id="9809379at2"/>
<dbReference type="Gene3D" id="3.40.50.300">
    <property type="entry name" value="P-loop containing nucleotide triphosphate hydrolases"/>
    <property type="match status" value="1"/>
</dbReference>
<keyword evidence="3" id="KW-0645">Protease</keyword>
<dbReference type="InterPro" id="IPR000642">
    <property type="entry name" value="Peptidase_M41"/>
</dbReference>
<dbReference type="PANTHER" id="PTHR23076:SF97">
    <property type="entry name" value="ATP-DEPENDENT ZINC METALLOPROTEASE YME1L1"/>
    <property type="match status" value="1"/>
</dbReference>
<keyword evidence="1" id="KW-0067">ATP-binding</keyword>
<dbReference type="GO" id="GO:0004222">
    <property type="term" value="F:metalloendopeptidase activity"/>
    <property type="evidence" value="ECO:0007669"/>
    <property type="project" value="InterPro"/>
</dbReference>
<dbReference type="GO" id="GO:0030163">
    <property type="term" value="P:protein catabolic process"/>
    <property type="evidence" value="ECO:0007669"/>
    <property type="project" value="TreeGrafter"/>
</dbReference>
<keyword evidence="3" id="KW-0378">Hydrolase</keyword>
<protein>
    <submittedName>
        <fullName evidence="3">ATP-dependent Zn protease</fullName>
    </submittedName>
</protein>
<dbReference type="Proteomes" id="UP000228531">
    <property type="component" value="Unassembled WGS sequence"/>
</dbReference>
<dbReference type="InterPro" id="IPR003960">
    <property type="entry name" value="ATPase_AAA_CS"/>
</dbReference>
<dbReference type="Pfam" id="PF00004">
    <property type="entry name" value="AAA"/>
    <property type="match status" value="1"/>
</dbReference>
<evidence type="ECO:0000256" key="1">
    <source>
        <dbReference type="RuleBase" id="RU003651"/>
    </source>
</evidence>
<gene>
    <name evidence="3" type="ORF">BC777_2569</name>
</gene>
<dbReference type="GO" id="GO:0005524">
    <property type="term" value="F:ATP binding"/>
    <property type="evidence" value="ECO:0007669"/>
    <property type="project" value="UniProtKB-KW"/>
</dbReference>
<dbReference type="Gene3D" id="1.10.8.60">
    <property type="match status" value="1"/>
</dbReference>
<dbReference type="InterPro" id="IPR027417">
    <property type="entry name" value="P-loop_NTPase"/>
</dbReference>
<dbReference type="SUPFAM" id="SSF52540">
    <property type="entry name" value="P-loop containing nucleoside triphosphate hydrolases"/>
    <property type="match status" value="1"/>
</dbReference>
<dbReference type="AlphaFoldDB" id="A0A2M8W5K2"/>
<evidence type="ECO:0000313" key="3">
    <source>
        <dbReference type="EMBL" id="PJI86203.1"/>
    </source>
</evidence>
<accession>A0A2M8W5K2</accession>
<evidence type="ECO:0000259" key="2">
    <source>
        <dbReference type="SMART" id="SM00382"/>
    </source>
</evidence>
<feature type="domain" description="AAA+ ATPase" evidence="2">
    <location>
        <begin position="372"/>
        <end position="510"/>
    </location>
</feature>
<evidence type="ECO:0000313" key="4">
    <source>
        <dbReference type="Proteomes" id="UP000228531"/>
    </source>
</evidence>
<dbReference type="InterPro" id="IPR037219">
    <property type="entry name" value="Peptidase_M41-like"/>
</dbReference>
<name>A0A2M8W5K2_9RHOB</name>
<reference evidence="3 4" key="1">
    <citation type="submission" date="2017-11" db="EMBL/GenBank/DDBJ databases">
        <title>Genomic Encyclopedia of Archaeal and Bacterial Type Strains, Phase II (KMG-II): From Individual Species to Whole Genera.</title>
        <authorList>
            <person name="Goeker M."/>
        </authorList>
    </citation>
    <scope>NUCLEOTIDE SEQUENCE [LARGE SCALE GENOMIC DNA]</scope>
    <source>
        <strain evidence="3 4">DSM 29128</strain>
    </source>
</reference>
<keyword evidence="1" id="KW-0547">Nucleotide-binding</keyword>
<dbReference type="GO" id="GO:0004176">
    <property type="term" value="F:ATP-dependent peptidase activity"/>
    <property type="evidence" value="ECO:0007669"/>
    <property type="project" value="InterPro"/>
</dbReference>
<comment type="similarity">
    <text evidence="1">Belongs to the AAA ATPase family.</text>
</comment>
<dbReference type="Pfam" id="PF01434">
    <property type="entry name" value="Peptidase_M41"/>
    <property type="match status" value="1"/>
</dbReference>
<dbReference type="InterPro" id="IPR003959">
    <property type="entry name" value="ATPase_AAA_core"/>
</dbReference>
<organism evidence="3 4">
    <name type="scientific">Yoonia maricola</name>
    <dbReference type="NCBI Taxonomy" id="420999"/>
    <lineage>
        <taxon>Bacteria</taxon>
        <taxon>Pseudomonadati</taxon>
        <taxon>Pseudomonadota</taxon>
        <taxon>Alphaproteobacteria</taxon>
        <taxon>Rhodobacterales</taxon>
        <taxon>Paracoccaceae</taxon>
        <taxon>Yoonia</taxon>
    </lineage>
</organism>
<dbReference type="SUPFAM" id="SSF140990">
    <property type="entry name" value="FtsH protease domain-like"/>
    <property type="match status" value="1"/>
</dbReference>
<dbReference type="PANTHER" id="PTHR23076">
    <property type="entry name" value="METALLOPROTEASE M41 FTSH"/>
    <property type="match status" value="1"/>
</dbReference>
<dbReference type="Gene3D" id="1.20.58.760">
    <property type="entry name" value="Peptidase M41"/>
    <property type="match status" value="1"/>
</dbReference>
<sequence length="770" mass="82445">MWPSHPLPLLWICSMLNSSMNPRVSAPLNHAPSAHSLAIMRPLLRAIAVWHRERTRLVPIDPDIEFDDINVEDASEPKPPTRDDLDHALNGPYAAEPAASAMTRNEIAGAIKAGIDPWAAAINGSPFLHQPPAAMLIVAARFAVALSDAEIVSQITAPRAVSLLAIPDRTERKAAWKNIDHVLQRLADLSDLDDDTWRGFKTPVSTKDSHASASRNFAPKDDYETSITEAISSGYKILALPSDAKSMSPTLRAVCSSVLDWPPLSAEMIVEILRATHTATGALSENALRDILPSDNDIASLPLSVIEGAFLEATTIKVAKAIATASARSRTLPPAETTLDDIVLCEDVRASVSRLVADIESWKTGQLDWREVSSSVLFYGPPGNGKTLLASALAGSLNIPLIATSYADCQKHGHQGDMLNALSGKVGEAVRAAPSVFFLDELDSFTHRNRPNRRSDYIVGVVNGLLEHLSHLNDTPGVILLGATNFPDMIDPAVARPGRFDLKIELSNPDRTAVLRILKRALGEDAETLTLHPITGQLLGASGAQVTAFVREARGLARAARIPLQQSHLAAAAARICPALETDLLWRVAVHEAGHIVVGHRLGIPAPRKAAITGFGGFVSAHDVPLHTLDTALDQIAVLLAGHAAERTFLDGPSNGAGLGMNSDLSRATELAANLAFEWGLGDRLSHIQCGTGMQYRPGDHYDTHIEAVLKKQHDRVAQIIENSRVALERVAKALITHRELGQNDITALLGPADDGPTALSATTLGNDDA</sequence>
<dbReference type="CDD" id="cd19481">
    <property type="entry name" value="RecA-like_protease"/>
    <property type="match status" value="1"/>
</dbReference>
<dbReference type="InterPro" id="IPR003593">
    <property type="entry name" value="AAA+_ATPase"/>
</dbReference>
<dbReference type="GO" id="GO:0006508">
    <property type="term" value="P:proteolysis"/>
    <property type="evidence" value="ECO:0007669"/>
    <property type="project" value="UniProtKB-KW"/>
</dbReference>
<keyword evidence="4" id="KW-1185">Reference proteome</keyword>